<keyword evidence="4" id="KW-1185">Reference proteome</keyword>
<feature type="domain" description="Gingipain" evidence="2">
    <location>
        <begin position="197"/>
        <end position="557"/>
    </location>
</feature>
<dbReference type="Gene3D" id="2.60.40.4070">
    <property type="match status" value="1"/>
</dbReference>
<dbReference type="Gene3D" id="3.40.50.1460">
    <property type="match status" value="1"/>
</dbReference>
<dbReference type="GO" id="GO:0006508">
    <property type="term" value="P:proteolysis"/>
    <property type="evidence" value="ECO:0007669"/>
    <property type="project" value="InterPro"/>
</dbReference>
<name>A0A656DCA5_KRYT1</name>
<sequence length="916" mass="103405">GKPIKYRVQVASRSAGPNWFVVKEGDYELGIIELGTVILTGASSLLDFYAVKSGPKKFVYNGTLKDSRSNLKFYFNWVGEAVAGYIDWFEIIYPRNFKAVNDYISFFSYDTNAVVEYKISGFSSNDVKVFDVTDFANVKIVTGNTNAGEFMFQVSQQRGVIKRFIGVGSNGYRKVSKIEKVKNTNLRGEIEGADWVAITHPDFITQAKRLADHRANKDSLKTLVVDVEDIYNEFSCGILDPVAIRDFLKYAFDKWNKKPFYILLFGDGDYDYRNVEIVDKNWIPAYESREGLQQILTYTSDDFFVLLTPDIYIDMAIGRLPVQSQEEAETVVNKIIQYETNKDFGFWRNTILYVADDGLTSGGITDGTIHTLQSEALANYYTPEFIDKRKLYLVAYPTTYTSAGRRKPEASKALVNFINRGVAIVNWIGHGNPYVWAHERVFEIGYTIQNLKNGGRLPFVVAATCDFARFDNPKSQSSSEVLLTLKNGGAIGVLSSARLVYSGDNAAFNYKFFDELFKWTDEYKTAKVGEAMFRVKQYYASLNDRKFFLFADPALHLVIPRYSVSIDTMNGNSTSQLIQLKALGRASFSGRVHKNNGSNLNISGKVEIAIFDAQKSLSYTDELGWVFNFIDQGNLLFRGEYSLKNDMFKGEFVLPKDISFSNARAKAIAYFYSDWVDGAGFTTNLVINGIDSNFVGDLKGPKIDIYLNNANFKPGDVVSNEPLLIIEIFDESGVNVSTSAIGHRIEAFIDDSPSSIDLSDFYRAKLDDYRRGEVRYRLPNLAPGKHKIKVKAWDIFNNSSVKEIEFKVVESGEFAIYNVFNYPNPFADKTYFTFQKVATLEDTPVDVEIKIYTLTGKLINKIERYGLTGNFIAIEWDGRDMDGDEVANGVYIYKVIVKDSNGSKKAESLGKLVVMR</sequence>
<dbReference type="OrthoDB" id="9809780at2"/>
<dbReference type="InterPro" id="IPR001769">
    <property type="entry name" value="Gingipain"/>
</dbReference>
<dbReference type="AlphaFoldDB" id="A0A656DCA5"/>
<dbReference type="Gene3D" id="3.40.50.10390">
    <property type="entry name" value="Gingipain r, domain 1"/>
    <property type="match status" value="1"/>
</dbReference>
<evidence type="ECO:0000313" key="3">
    <source>
        <dbReference type="EMBL" id="CUT04647.1"/>
    </source>
</evidence>
<feature type="non-terminal residue" evidence="3">
    <location>
        <position position="1"/>
    </location>
</feature>
<protein>
    <submittedName>
        <fullName evidence="3">Por secretion system C-terminal sorting domain-containing protein</fullName>
    </submittedName>
</protein>
<dbReference type="GO" id="GO:0008234">
    <property type="term" value="F:cysteine-type peptidase activity"/>
    <property type="evidence" value="ECO:0007669"/>
    <property type="project" value="InterPro"/>
</dbReference>
<dbReference type="Pfam" id="PF01364">
    <property type="entry name" value="Peptidase_C25"/>
    <property type="match status" value="1"/>
</dbReference>
<dbReference type="NCBIfam" id="TIGR04183">
    <property type="entry name" value="Por_Secre_tail"/>
    <property type="match status" value="1"/>
</dbReference>
<dbReference type="CDD" id="cd02258">
    <property type="entry name" value="Peptidase_C25_N"/>
    <property type="match status" value="1"/>
</dbReference>
<evidence type="ECO:0000256" key="1">
    <source>
        <dbReference type="ARBA" id="ARBA00022729"/>
    </source>
</evidence>
<reference evidence="3 4" key="1">
    <citation type="submission" date="2015-11" db="EMBL/GenBank/DDBJ databases">
        <authorList>
            <person name="Varghese N."/>
        </authorList>
    </citation>
    <scope>NUCLEOTIDE SEQUENCE [LARGE SCALE GENOMIC DNA]</scope>
    <source>
        <strain evidence="3 4">JGI-24</strain>
    </source>
</reference>
<dbReference type="SUPFAM" id="SSF52129">
    <property type="entry name" value="Caspase-like"/>
    <property type="match status" value="1"/>
</dbReference>
<evidence type="ECO:0000313" key="4">
    <source>
        <dbReference type="Proteomes" id="UP000243065"/>
    </source>
</evidence>
<dbReference type="RefSeq" id="WP_143713448.1">
    <property type="nucleotide sequence ID" value="NZ_CZVU01000096.1"/>
</dbReference>
<keyword evidence="1" id="KW-0732">Signal</keyword>
<dbReference type="InterPro" id="IPR029030">
    <property type="entry name" value="Caspase-like_dom_sf"/>
</dbReference>
<evidence type="ECO:0000259" key="2">
    <source>
        <dbReference type="Pfam" id="PF01364"/>
    </source>
</evidence>
<dbReference type="InterPro" id="IPR026444">
    <property type="entry name" value="Secre_tail"/>
</dbReference>
<dbReference type="Proteomes" id="UP000243065">
    <property type="component" value="Unassembled WGS sequence"/>
</dbReference>
<gene>
    <name evidence="3" type="ORF">JGI24_01534</name>
</gene>
<dbReference type="EMBL" id="CZVU01000096">
    <property type="protein sequence ID" value="CUT04647.1"/>
    <property type="molecule type" value="Genomic_DNA"/>
</dbReference>
<proteinExistence type="predicted"/>
<accession>A0A656DCA5</accession>
<dbReference type="NCBIfam" id="NF033707">
    <property type="entry name" value="T9SS_sortase"/>
    <property type="match status" value="1"/>
</dbReference>
<organism evidence="3 4">
    <name type="scientific">Kryptobacter tengchongensis</name>
    <dbReference type="NCBI Taxonomy" id="1643429"/>
    <lineage>
        <taxon>Bacteria</taxon>
        <taxon>Pseudomonadati</taxon>
        <taxon>Candidatus Kryptoniota</taxon>
        <taxon>Candidatus Kryptobacter</taxon>
    </lineage>
</organism>
<dbReference type="InterPro" id="IPR029031">
    <property type="entry name" value="Gingipain_N_sf"/>
</dbReference>